<keyword evidence="3 8" id="KW-0808">Transferase</keyword>
<proteinExistence type="predicted"/>
<name>A0A844BUX2_9LACT</name>
<dbReference type="Pfam" id="PF07669">
    <property type="entry name" value="Eco57I"/>
    <property type="match status" value="1"/>
</dbReference>
<dbReference type="GO" id="GO:0003676">
    <property type="term" value="F:nucleic acid binding"/>
    <property type="evidence" value="ECO:0007669"/>
    <property type="project" value="InterPro"/>
</dbReference>
<evidence type="ECO:0000256" key="2">
    <source>
        <dbReference type="ARBA" id="ARBA00022603"/>
    </source>
</evidence>
<comment type="catalytic activity">
    <reaction evidence="5">
        <text>a 2'-deoxyadenosine in DNA + S-adenosyl-L-methionine = an N(6)-methyl-2'-deoxyadenosine in DNA + S-adenosyl-L-homocysteine + H(+)</text>
        <dbReference type="Rhea" id="RHEA:15197"/>
        <dbReference type="Rhea" id="RHEA-COMP:12418"/>
        <dbReference type="Rhea" id="RHEA-COMP:12419"/>
        <dbReference type="ChEBI" id="CHEBI:15378"/>
        <dbReference type="ChEBI" id="CHEBI:57856"/>
        <dbReference type="ChEBI" id="CHEBI:59789"/>
        <dbReference type="ChEBI" id="CHEBI:90615"/>
        <dbReference type="ChEBI" id="CHEBI:90616"/>
        <dbReference type="EC" id="2.1.1.72"/>
    </reaction>
</comment>
<dbReference type="InterPro" id="IPR047939">
    <property type="entry name" value="BREX_1_PglX"/>
</dbReference>
<keyword evidence="4" id="KW-0949">S-adenosyl-L-methionine</keyword>
<dbReference type="InterPro" id="IPR029063">
    <property type="entry name" value="SAM-dependent_MTases_sf"/>
</dbReference>
<dbReference type="SUPFAM" id="SSF53335">
    <property type="entry name" value="S-adenosyl-L-methionine-dependent methyltransferases"/>
    <property type="match status" value="1"/>
</dbReference>
<dbReference type="EC" id="2.1.1.72" evidence="1"/>
<evidence type="ECO:0000256" key="3">
    <source>
        <dbReference type="ARBA" id="ARBA00022679"/>
    </source>
</evidence>
<keyword evidence="6" id="KW-0175">Coiled coil</keyword>
<evidence type="ECO:0000256" key="4">
    <source>
        <dbReference type="ARBA" id="ARBA00022691"/>
    </source>
</evidence>
<dbReference type="RefSeq" id="WP_153861776.1">
    <property type="nucleotide sequence ID" value="NZ_WJQR01000004.1"/>
</dbReference>
<feature type="domain" description="Type II methyltransferase M.TaqI-like" evidence="7">
    <location>
        <begin position="343"/>
        <end position="570"/>
    </location>
</feature>
<evidence type="ECO:0000313" key="8">
    <source>
        <dbReference type="EMBL" id="MRI81409.1"/>
    </source>
</evidence>
<comment type="caution">
    <text evidence="8">The sequence shown here is derived from an EMBL/GenBank/DDBJ whole genome shotgun (WGS) entry which is preliminary data.</text>
</comment>
<accession>A0A844BUX2</accession>
<organism evidence="8 9">
    <name type="scientific">Fundicoccus ignavus</name>
    <dbReference type="NCBI Taxonomy" id="2664442"/>
    <lineage>
        <taxon>Bacteria</taxon>
        <taxon>Bacillati</taxon>
        <taxon>Bacillota</taxon>
        <taxon>Bacilli</taxon>
        <taxon>Lactobacillales</taxon>
        <taxon>Aerococcaceae</taxon>
        <taxon>Fundicoccus</taxon>
    </lineage>
</organism>
<dbReference type="EMBL" id="WJQR01000004">
    <property type="protein sequence ID" value="MRI81409.1"/>
    <property type="molecule type" value="Genomic_DNA"/>
</dbReference>
<dbReference type="AlphaFoldDB" id="A0A844BUX2"/>
<evidence type="ECO:0000256" key="1">
    <source>
        <dbReference type="ARBA" id="ARBA00011900"/>
    </source>
</evidence>
<dbReference type="PRINTS" id="PR00507">
    <property type="entry name" value="N12N6MTFRASE"/>
</dbReference>
<dbReference type="NCBIfam" id="NF033452">
    <property type="entry name" value="BREX_1_MTaseX"/>
    <property type="match status" value="1"/>
</dbReference>
<dbReference type="PANTHER" id="PTHR33841">
    <property type="entry name" value="DNA METHYLTRANSFERASE YEEA-RELATED"/>
    <property type="match status" value="1"/>
</dbReference>
<evidence type="ECO:0000313" key="9">
    <source>
        <dbReference type="Proteomes" id="UP000469870"/>
    </source>
</evidence>
<dbReference type="InterPro" id="IPR011639">
    <property type="entry name" value="MethylTrfase_TaqI-like_dom"/>
</dbReference>
<dbReference type="GO" id="GO:0009007">
    <property type="term" value="F:site-specific DNA-methyltransferase (adenine-specific) activity"/>
    <property type="evidence" value="ECO:0007669"/>
    <property type="project" value="UniProtKB-EC"/>
</dbReference>
<sequence>MNQGKLKTFAVEARRELLEKVALQARKIGVTENSINEATVESSDALIINGQHLSKEERVQRNKLIHRIEETSFEQVMEEAAYTWFNRFVALRFMEVNDYLPTRVRVLSSLDGGNEPDIMKEALSLGLEIDNDKVYEMKLNNQDDELFKYLIIAHCKDLNDYLPFMFGTIEDYTEILFPEGLLNTDSFVRKMTDTETFPEKNWYEVEIIGWLYQFYISEEKDRVFSKKGKYDAEDIPAATQLFTPDWIVKYLVQNSVGRKWLESHPEHSELSKKWKYYINHEDDEYQEKIANFVDENLKIEELKVLDPAMGSGHILVYAFDLLYDIYTENGYTRNEIPRLILENNLYGLEIDDRAYQLASFSLVMKALQYDNRFLTKIRRQKLSMNVAAIQETNNIPKNTTQVLSGEDSGSIYDSIERFFNQYRNAKTYGSLIKTGINDTSIIEKRVNEIKLQPLDDILITEEVNYITNEVYKLIKQNEILSSKYDVLVMNPPYMSSSSMNDVLKKFVNKEYPKSKSDMFATFMDMDHLLNDKALYAAINMHSWMFLSSFEKLRKHIVSSKQIDSMLHLGTRAFEEIGGEVVQTTAFVSRNNLIDDLPGTYIRLVDFNSSVLKSNKAKEAVANPEVTYRYTFNQSNFKEMPGIPIAYWITDSLIRAFTNSEPLINYANCATGMQTGNNAKYMRNWYEIEYPEFNTKAEKTTHKWQKYNGGGSSRKWYGNHTYAIYWKDNGQDVKNEKKSVIRNERFYFKEGISWKRIGSSDFFLRYLPSGFVIDQSGDTMYMKDDKQLHYLLAYVNTKVALESFNFIAPTLNLTAGNMNKLPIILDNNYKENIDDLVKNNIEISKDDWNSFETSWDFEKSPLVKYQEDSSLIKGNYNNWVKVTDERFNQLKENEEELNRIFIEIYGLQDELTPEVSDRDITITKIYDEARDIPEDIKGNQYVLTKKDVMQQFISYAVGCMFGRYSLDEEGLVFAGGEFDTSRYETYEVVEDNIIPITSDVYLEDDLVNRFIEFVETVYGKETLEENLSFIAEALGQKKNESSRDTIHNYFLKDFFKDHAKMYSVTGSGRRPIYWKFTSGRENAFNCFIYMHRYDKTTISRIRTEYLHDVQQRLETRKIDLDQIMNSDASTIELNKARKEMKTVEKQLAELVAYDEKLRHMADQQIEIDLDDGFNVNYPKFKGLVEKV</sequence>
<dbReference type="Proteomes" id="UP000469870">
    <property type="component" value="Unassembled WGS sequence"/>
</dbReference>
<evidence type="ECO:0000259" key="7">
    <source>
        <dbReference type="Pfam" id="PF07669"/>
    </source>
</evidence>
<evidence type="ECO:0000256" key="5">
    <source>
        <dbReference type="ARBA" id="ARBA00047942"/>
    </source>
</evidence>
<protein>
    <recommendedName>
        <fullName evidence="1">site-specific DNA-methyltransferase (adenine-specific)</fullName>
        <ecNumber evidence="1">2.1.1.72</ecNumber>
    </recommendedName>
</protein>
<dbReference type="Gene3D" id="3.40.50.150">
    <property type="entry name" value="Vaccinia Virus protein VP39"/>
    <property type="match status" value="1"/>
</dbReference>
<gene>
    <name evidence="8" type="primary">pglX</name>
    <name evidence="8" type="ORF">GIY11_05195</name>
</gene>
<dbReference type="InterPro" id="IPR002052">
    <property type="entry name" value="DNA_methylase_N6_adenine_CS"/>
</dbReference>
<keyword evidence="2 8" id="KW-0489">Methyltransferase</keyword>
<reference evidence="8 9" key="1">
    <citation type="submission" date="2019-11" db="EMBL/GenBank/DDBJ databases">
        <title>Characterisation of Fundicoccus ignavus gen. nov. sp. nov., a novel genus of the family Aerococcaceae isolated from bulk tank milk.</title>
        <authorList>
            <person name="Siebert A."/>
            <person name="Huptas C."/>
            <person name="Wenning M."/>
            <person name="Scherer S."/>
            <person name="Doll E.V."/>
        </authorList>
    </citation>
    <scope>NUCLEOTIDE SEQUENCE [LARGE SCALE GENOMIC DNA]</scope>
    <source>
        <strain evidence="8 9">DSM 109653</strain>
    </source>
</reference>
<dbReference type="InterPro" id="IPR050953">
    <property type="entry name" value="N4_N6_ade-DNA_methylase"/>
</dbReference>
<dbReference type="PROSITE" id="PS00092">
    <property type="entry name" value="N6_MTASE"/>
    <property type="match status" value="1"/>
</dbReference>
<dbReference type="GO" id="GO:0032259">
    <property type="term" value="P:methylation"/>
    <property type="evidence" value="ECO:0007669"/>
    <property type="project" value="UniProtKB-KW"/>
</dbReference>
<dbReference type="GO" id="GO:0006304">
    <property type="term" value="P:DNA modification"/>
    <property type="evidence" value="ECO:0007669"/>
    <property type="project" value="InterPro"/>
</dbReference>
<evidence type="ECO:0000256" key="6">
    <source>
        <dbReference type="SAM" id="Coils"/>
    </source>
</evidence>
<dbReference type="PANTHER" id="PTHR33841:SF1">
    <property type="entry name" value="DNA METHYLTRANSFERASE A"/>
    <property type="match status" value="1"/>
</dbReference>
<feature type="coiled-coil region" evidence="6">
    <location>
        <begin position="1125"/>
        <end position="1152"/>
    </location>
</feature>